<dbReference type="AlphaFoldDB" id="A0AAE9ZAE2"/>
<sequence>MSLIVIAAALSGACLQANLFLPNMISTDGAHEGLDWISEEGDALIFTRVAPDFSVSSVYSAVVEGDEWAIEKTSFSTGPYDAGVAFSADHESALFTSTRQSDVTPEGNWNIWRVSAALEGHAWRFGEAEYLSEPINSDKNDCCAVFGRNGEIFFSSDRDGQWNLYRATIDGNGYVVEKMKGRINTTDGAWPSAYIGETDTLLFSSIRKSGAGGDDIYVSTRRDGEWSDARILGEPVNKSGYEDGARLFHGEFYWSSRPARASAQDAQVNSGIYHLPAACVAGDVFKLE</sequence>
<evidence type="ECO:0000313" key="3">
    <source>
        <dbReference type="Proteomes" id="UP001214043"/>
    </source>
</evidence>
<reference evidence="2" key="1">
    <citation type="submission" date="2023-02" db="EMBL/GenBank/DDBJ databases">
        <title>Genome sequence of Hyphococcus flavus.</title>
        <authorList>
            <person name="Rong J.-C."/>
            <person name="Zhao Q."/>
            <person name="Yi M."/>
            <person name="Wu J.-Y."/>
        </authorList>
    </citation>
    <scope>NUCLEOTIDE SEQUENCE</scope>
    <source>
        <strain evidence="2">MCCC 1K03223</strain>
    </source>
</reference>
<gene>
    <name evidence="2" type="ORF">PUV54_11645</name>
</gene>
<dbReference type="Pfam" id="PF07676">
    <property type="entry name" value="PD40"/>
    <property type="match status" value="2"/>
</dbReference>
<feature type="signal peptide" evidence="1">
    <location>
        <begin position="1"/>
        <end position="17"/>
    </location>
</feature>
<proteinExistence type="predicted"/>
<dbReference type="EMBL" id="CP118166">
    <property type="protein sequence ID" value="WDI30608.1"/>
    <property type="molecule type" value="Genomic_DNA"/>
</dbReference>
<dbReference type="RefSeq" id="WP_274492417.1">
    <property type="nucleotide sequence ID" value="NZ_CP118166.1"/>
</dbReference>
<dbReference type="Proteomes" id="UP001214043">
    <property type="component" value="Chromosome"/>
</dbReference>
<organism evidence="2 3">
    <name type="scientific">Hyphococcus flavus</name>
    <dbReference type="NCBI Taxonomy" id="1866326"/>
    <lineage>
        <taxon>Bacteria</taxon>
        <taxon>Pseudomonadati</taxon>
        <taxon>Pseudomonadota</taxon>
        <taxon>Alphaproteobacteria</taxon>
        <taxon>Parvularculales</taxon>
        <taxon>Parvularculaceae</taxon>
        <taxon>Hyphococcus</taxon>
    </lineage>
</organism>
<dbReference type="KEGG" id="hfl:PUV54_11645"/>
<feature type="chain" id="PRO_5041923218" description="PD40 domain-containing protein" evidence="1">
    <location>
        <begin position="18"/>
        <end position="288"/>
    </location>
</feature>
<evidence type="ECO:0000313" key="2">
    <source>
        <dbReference type="EMBL" id="WDI30608.1"/>
    </source>
</evidence>
<evidence type="ECO:0008006" key="4">
    <source>
        <dbReference type="Google" id="ProtNLM"/>
    </source>
</evidence>
<protein>
    <recommendedName>
        <fullName evidence="4">PD40 domain-containing protein</fullName>
    </recommendedName>
</protein>
<dbReference type="InterPro" id="IPR011042">
    <property type="entry name" value="6-blade_b-propeller_TolB-like"/>
</dbReference>
<dbReference type="Gene3D" id="2.120.10.30">
    <property type="entry name" value="TolB, C-terminal domain"/>
    <property type="match status" value="1"/>
</dbReference>
<dbReference type="SUPFAM" id="SSF82171">
    <property type="entry name" value="DPP6 N-terminal domain-like"/>
    <property type="match status" value="1"/>
</dbReference>
<name>A0AAE9ZAE2_9PROT</name>
<accession>A0AAE9ZAE2</accession>
<evidence type="ECO:0000256" key="1">
    <source>
        <dbReference type="SAM" id="SignalP"/>
    </source>
</evidence>
<keyword evidence="1" id="KW-0732">Signal</keyword>
<dbReference type="InterPro" id="IPR011659">
    <property type="entry name" value="WD40"/>
</dbReference>
<keyword evidence="3" id="KW-1185">Reference proteome</keyword>